<name>A0ABU7XHG7_9HYPH</name>
<feature type="chain" id="PRO_5046041440" description="3',5'-cyclic-nucleotide phosphodiesterase" evidence="1">
    <location>
        <begin position="22"/>
        <end position="84"/>
    </location>
</feature>
<keyword evidence="1" id="KW-0732">Signal</keyword>
<protein>
    <recommendedName>
        <fullName evidence="4">3',5'-cyclic-nucleotide phosphodiesterase</fullName>
    </recommendedName>
</protein>
<evidence type="ECO:0000313" key="3">
    <source>
        <dbReference type="Proteomes" id="UP001350748"/>
    </source>
</evidence>
<evidence type="ECO:0008006" key="4">
    <source>
        <dbReference type="Google" id="ProtNLM"/>
    </source>
</evidence>
<gene>
    <name evidence="2" type="ORF">V3H18_09835</name>
</gene>
<dbReference type="EMBL" id="JAZHYN010000025">
    <property type="protein sequence ID" value="MEF3366831.1"/>
    <property type="molecule type" value="Genomic_DNA"/>
</dbReference>
<evidence type="ECO:0000313" key="2">
    <source>
        <dbReference type="EMBL" id="MEF3366831.1"/>
    </source>
</evidence>
<evidence type="ECO:0000256" key="1">
    <source>
        <dbReference type="SAM" id="SignalP"/>
    </source>
</evidence>
<proteinExistence type="predicted"/>
<feature type="signal peptide" evidence="1">
    <location>
        <begin position="1"/>
        <end position="21"/>
    </location>
</feature>
<sequence>MLRLIPLSLLVAIAAAAPAAAQGTAQERSDCMGDAFKFCSGDIPFVDEIESCLQANEARLSSACRREFASSPTGNTKLTEEHFR</sequence>
<organism evidence="2 3">
    <name type="scientific">Methylocystis borbori</name>
    <dbReference type="NCBI Taxonomy" id="3118750"/>
    <lineage>
        <taxon>Bacteria</taxon>
        <taxon>Pseudomonadati</taxon>
        <taxon>Pseudomonadota</taxon>
        <taxon>Alphaproteobacteria</taxon>
        <taxon>Hyphomicrobiales</taxon>
        <taxon>Methylocystaceae</taxon>
        <taxon>Methylocystis</taxon>
    </lineage>
</organism>
<dbReference type="RefSeq" id="WP_332081849.1">
    <property type="nucleotide sequence ID" value="NZ_JAZHYN010000025.1"/>
</dbReference>
<comment type="caution">
    <text evidence="2">The sequence shown here is derived from an EMBL/GenBank/DDBJ whole genome shotgun (WGS) entry which is preliminary data.</text>
</comment>
<reference evidence="2 3" key="1">
    <citation type="submission" date="2024-02" db="EMBL/GenBank/DDBJ databases">
        <authorList>
            <person name="Grouzdev D."/>
        </authorList>
    </citation>
    <scope>NUCLEOTIDE SEQUENCE [LARGE SCALE GENOMIC DNA]</scope>
    <source>
        <strain evidence="2 3">9N</strain>
    </source>
</reference>
<accession>A0ABU7XHG7</accession>
<dbReference type="Proteomes" id="UP001350748">
    <property type="component" value="Unassembled WGS sequence"/>
</dbReference>
<keyword evidence="3" id="KW-1185">Reference proteome</keyword>